<comment type="caution">
    <text evidence="4">The sequence shown here is derived from an EMBL/GenBank/DDBJ whole genome shotgun (WGS) entry which is preliminary data.</text>
</comment>
<name>A0A917I2Z8_9SPHI</name>
<gene>
    <name evidence="4" type="ORF">GCM10007415_46230</name>
</gene>
<keyword evidence="5" id="KW-1185">Reference proteome</keyword>
<accession>A0A917I2Z8</accession>
<evidence type="ECO:0000256" key="1">
    <source>
        <dbReference type="ARBA" id="ARBA00022603"/>
    </source>
</evidence>
<evidence type="ECO:0008006" key="6">
    <source>
        <dbReference type="Google" id="ProtNLM"/>
    </source>
</evidence>
<dbReference type="CDD" id="cd02440">
    <property type="entry name" value="AdoMet_MTases"/>
    <property type="match status" value="1"/>
</dbReference>
<dbReference type="Gene3D" id="3.40.50.150">
    <property type="entry name" value="Vaccinia Virus protein VP39"/>
    <property type="match status" value="1"/>
</dbReference>
<evidence type="ECO:0000313" key="4">
    <source>
        <dbReference type="EMBL" id="GGH04657.1"/>
    </source>
</evidence>
<dbReference type="PANTHER" id="PTHR43167">
    <property type="entry name" value="PUTATIVE (AFU_ORTHOLOGUE AFUA_6G01830)-RELATED"/>
    <property type="match status" value="1"/>
</dbReference>
<keyword evidence="3" id="KW-0949">S-adenosyl-L-methionine</keyword>
<dbReference type="InterPro" id="IPR029063">
    <property type="entry name" value="SAM-dependent_MTases_sf"/>
</dbReference>
<sequence>MKVIFQIKPVLFSILFFGIVAGCIAQGNDKQRELDERVQKFLKENQQQWRDLNVPYEDGQVLHDLIIANNYQSALEIGTSTGHSTIWIAWALSKTGGKLITLEIDKSRQAEAVANLKAVGLSYLVDFRLGDAHALVKELEGPFDFVFLDADKDWYVQYFKDVDAKFKKGGCFTAHNVLQNMRGISEYMDFVQAHPGYKTTIDKTSDSGIAISRKR</sequence>
<dbReference type="PROSITE" id="PS51682">
    <property type="entry name" value="SAM_OMT_I"/>
    <property type="match status" value="1"/>
</dbReference>
<dbReference type="GO" id="GO:0008171">
    <property type="term" value="F:O-methyltransferase activity"/>
    <property type="evidence" value="ECO:0007669"/>
    <property type="project" value="InterPro"/>
</dbReference>
<dbReference type="PROSITE" id="PS51257">
    <property type="entry name" value="PROKAR_LIPOPROTEIN"/>
    <property type="match status" value="1"/>
</dbReference>
<dbReference type="Pfam" id="PF01596">
    <property type="entry name" value="Methyltransf_3"/>
    <property type="match status" value="1"/>
</dbReference>
<dbReference type="AlphaFoldDB" id="A0A917I2Z8"/>
<evidence type="ECO:0000256" key="3">
    <source>
        <dbReference type="ARBA" id="ARBA00022691"/>
    </source>
</evidence>
<dbReference type="PANTHER" id="PTHR43167:SF1">
    <property type="entry name" value="PUTATIVE (AFU_ORTHOLOGUE AFUA_6G01830)-RELATED"/>
    <property type="match status" value="1"/>
</dbReference>
<proteinExistence type="predicted"/>
<keyword evidence="1" id="KW-0489">Methyltransferase</keyword>
<dbReference type="SUPFAM" id="SSF53335">
    <property type="entry name" value="S-adenosyl-L-methionine-dependent methyltransferases"/>
    <property type="match status" value="1"/>
</dbReference>
<keyword evidence="2" id="KW-0808">Transferase</keyword>
<dbReference type="Proteomes" id="UP000660862">
    <property type="component" value="Unassembled WGS sequence"/>
</dbReference>
<dbReference type="GO" id="GO:0032259">
    <property type="term" value="P:methylation"/>
    <property type="evidence" value="ECO:0007669"/>
    <property type="project" value="UniProtKB-KW"/>
</dbReference>
<evidence type="ECO:0000313" key="5">
    <source>
        <dbReference type="Proteomes" id="UP000660862"/>
    </source>
</evidence>
<protein>
    <recommendedName>
        <fullName evidence="6">O-methyltransferase</fullName>
    </recommendedName>
</protein>
<dbReference type="InterPro" id="IPR002935">
    <property type="entry name" value="SAM_O-MeTrfase"/>
</dbReference>
<dbReference type="RefSeq" id="WP_188508509.1">
    <property type="nucleotide sequence ID" value="NZ_BMER01000007.1"/>
</dbReference>
<reference evidence="4" key="2">
    <citation type="submission" date="2020-09" db="EMBL/GenBank/DDBJ databases">
        <authorList>
            <person name="Sun Q."/>
            <person name="Zhou Y."/>
        </authorList>
    </citation>
    <scope>NUCLEOTIDE SEQUENCE</scope>
    <source>
        <strain evidence="4">CGMCC 1.12195</strain>
    </source>
</reference>
<dbReference type="EMBL" id="BMER01000007">
    <property type="protein sequence ID" value="GGH04657.1"/>
    <property type="molecule type" value="Genomic_DNA"/>
</dbReference>
<evidence type="ECO:0000256" key="2">
    <source>
        <dbReference type="ARBA" id="ARBA00022679"/>
    </source>
</evidence>
<organism evidence="4 5">
    <name type="scientific">Parapedobacter pyrenivorans</name>
    <dbReference type="NCBI Taxonomy" id="1305674"/>
    <lineage>
        <taxon>Bacteria</taxon>
        <taxon>Pseudomonadati</taxon>
        <taxon>Bacteroidota</taxon>
        <taxon>Sphingobacteriia</taxon>
        <taxon>Sphingobacteriales</taxon>
        <taxon>Sphingobacteriaceae</taxon>
        <taxon>Parapedobacter</taxon>
    </lineage>
</organism>
<reference evidence="4" key="1">
    <citation type="journal article" date="2014" name="Int. J. Syst. Evol. Microbiol.">
        <title>Complete genome sequence of Corynebacterium casei LMG S-19264T (=DSM 44701T), isolated from a smear-ripened cheese.</title>
        <authorList>
            <consortium name="US DOE Joint Genome Institute (JGI-PGF)"/>
            <person name="Walter F."/>
            <person name="Albersmeier A."/>
            <person name="Kalinowski J."/>
            <person name="Ruckert C."/>
        </authorList>
    </citation>
    <scope>NUCLEOTIDE SEQUENCE</scope>
    <source>
        <strain evidence="4">CGMCC 1.12195</strain>
    </source>
</reference>